<gene>
    <name evidence="2" type="ORF">LX92_03996</name>
</gene>
<dbReference type="PANTHER" id="PTHR18640:SF5">
    <property type="entry name" value="SODIUM_BILE ACID COTRANSPORTER 7"/>
    <property type="match status" value="1"/>
</dbReference>
<feature type="transmembrane region" description="Helical" evidence="1">
    <location>
        <begin position="172"/>
        <end position="190"/>
    </location>
</feature>
<dbReference type="PIRSF" id="PIRSF026166">
    <property type="entry name" value="UCP026166"/>
    <property type="match status" value="1"/>
</dbReference>
<feature type="transmembrane region" description="Helical" evidence="1">
    <location>
        <begin position="229"/>
        <end position="255"/>
    </location>
</feature>
<feature type="transmembrane region" description="Helical" evidence="1">
    <location>
        <begin position="291"/>
        <end position="321"/>
    </location>
</feature>
<dbReference type="EMBL" id="QGGQ01000013">
    <property type="protein sequence ID" value="PWK21195.1"/>
    <property type="molecule type" value="Genomic_DNA"/>
</dbReference>
<proteinExistence type="predicted"/>
<feature type="transmembrane region" description="Helical" evidence="1">
    <location>
        <begin position="12"/>
        <end position="30"/>
    </location>
</feature>
<keyword evidence="1" id="KW-0472">Membrane</keyword>
<dbReference type="Gene3D" id="1.20.1530.20">
    <property type="match status" value="1"/>
</dbReference>
<feature type="transmembrane region" description="Helical" evidence="1">
    <location>
        <begin position="137"/>
        <end position="160"/>
    </location>
</feature>
<evidence type="ECO:0000313" key="2">
    <source>
        <dbReference type="EMBL" id="PWK21195.1"/>
    </source>
</evidence>
<feature type="transmembrane region" description="Helical" evidence="1">
    <location>
        <begin position="73"/>
        <end position="94"/>
    </location>
</feature>
<dbReference type="InterPro" id="IPR016833">
    <property type="entry name" value="Put_Na-Bile_cotransptr"/>
</dbReference>
<feature type="transmembrane region" description="Helical" evidence="1">
    <location>
        <begin position="42"/>
        <end position="61"/>
    </location>
</feature>
<evidence type="ECO:0000256" key="1">
    <source>
        <dbReference type="SAM" id="Phobius"/>
    </source>
</evidence>
<feature type="transmembrane region" description="Helical" evidence="1">
    <location>
        <begin position="106"/>
        <end position="130"/>
    </location>
</feature>
<accession>A0A316DT82</accession>
<dbReference type="Pfam" id="PF13593">
    <property type="entry name" value="SBF_like"/>
    <property type="match status" value="1"/>
</dbReference>
<comment type="caution">
    <text evidence="2">The sequence shown here is derived from an EMBL/GenBank/DDBJ whole genome shotgun (WGS) entry which is preliminary data.</text>
</comment>
<keyword evidence="1" id="KW-1133">Transmembrane helix</keyword>
<protein>
    <submittedName>
        <fullName evidence="2">Sodium/bile acid cotransporter 7</fullName>
    </submittedName>
</protein>
<dbReference type="Proteomes" id="UP000245667">
    <property type="component" value="Unassembled WGS sequence"/>
</dbReference>
<keyword evidence="1" id="KW-0812">Transmembrane</keyword>
<dbReference type="GO" id="GO:0005886">
    <property type="term" value="C:plasma membrane"/>
    <property type="evidence" value="ECO:0007669"/>
    <property type="project" value="TreeGrafter"/>
</dbReference>
<dbReference type="InterPro" id="IPR038770">
    <property type="entry name" value="Na+/solute_symporter_sf"/>
</dbReference>
<evidence type="ECO:0000313" key="3">
    <source>
        <dbReference type="Proteomes" id="UP000245667"/>
    </source>
</evidence>
<organism evidence="2 3">
    <name type="scientific">Maribacter polysiphoniae</name>
    <dbReference type="NCBI Taxonomy" id="429344"/>
    <lineage>
        <taxon>Bacteria</taxon>
        <taxon>Pseudomonadati</taxon>
        <taxon>Bacteroidota</taxon>
        <taxon>Flavobacteriia</taxon>
        <taxon>Flavobacteriales</taxon>
        <taxon>Flavobacteriaceae</taxon>
        <taxon>Maribacter</taxon>
    </lineage>
</organism>
<name>A0A316DT82_9FLAO</name>
<reference evidence="2 3" key="1">
    <citation type="submission" date="2018-05" db="EMBL/GenBank/DDBJ databases">
        <title>Genomic Encyclopedia of Archaeal and Bacterial Type Strains, Phase II (KMG-II): from individual species to whole genera.</title>
        <authorList>
            <person name="Goeker M."/>
        </authorList>
    </citation>
    <scope>NUCLEOTIDE SEQUENCE [LARGE SCALE GENOMIC DNA]</scope>
    <source>
        <strain evidence="2 3">DSM 23514</strain>
    </source>
</reference>
<sequence>MYRNKESFMKIKIDGFVLAVIAVIGIAYIFPQWGTQESKIPIDTISAIGISLIFFFYGLKLSPEKLKAGVKNWKLHLLVQASTFLIFPLLVLVFRPFIQNEEQELIWLAFFFLAALPSTVSSSVVMVSIAKGNIPAAIFNASISGIIGVALTPLWMGLFVHNAQTDFDFSDIYIKLFVQIILPVIIGMLLQRFFGEMARKHTKQLTLFDKSVILLIIYKSFARSFDGDIFSSVSVLDLLLLLIGVFALFGILFYLTGFLAKKMKFNTEDQITAQFCGTKKSLVHGTVFSKIIFGNIATIGIILLPLMLFHAIQLLIISMVASKRGLEER</sequence>
<dbReference type="PANTHER" id="PTHR18640">
    <property type="entry name" value="SOLUTE CARRIER FAMILY 10 MEMBER 7"/>
    <property type="match status" value="1"/>
</dbReference>
<dbReference type="AlphaFoldDB" id="A0A316DT82"/>